<dbReference type="Proteomes" id="UP000321518">
    <property type="component" value="Unassembled WGS sequence"/>
</dbReference>
<comment type="caution">
    <text evidence="2">The sequence shown here is derived from an EMBL/GenBank/DDBJ whole genome shotgun (WGS) entry which is preliminary data.</text>
</comment>
<feature type="region of interest" description="Disordered" evidence="1">
    <location>
        <begin position="220"/>
        <end position="242"/>
    </location>
</feature>
<dbReference type="GO" id="GO:0006368">
    <property type="term" value="P:transcription elongation by RNA polymerase II"/>
    <property type="evidence" value="ECO:0007669"/>
    <property type="project" value="InterPro"/>
</dbReference>
<feature type="compositionally biased region" description="Acidic residues" evidence="1">
    <location>
        <begin position="525"/>
        <end position="539"/>
    </location>
</feature>
<accession>A0A511KEU8</accession>
<proteinExistence type="predicted"/>
<evidence type="ECO:0000256" key="1">
    <source>
        <dbReference type="SAM" id="MobiDB-lite"/>
    </source>
</evidence>
<feature type="compositionally biased region" description="Acidic residues" evidence="1">
    <location>
        <begin position="99"/>
        <end position="123"/>
    </location>
</feature>
<dbReference type="EMBL" id="BJWK01000006">
    <property type="protein sequence ID" value="GEM08891.1"/>
    <property type="molecule type" value="Genomic_DNA"/>
</dbReference>
<evidence type="ECO:0000313" key="3">
    <source>
        <dbReference type="Proteomes" id="UP000321518"/>
    </source>
</evidence>
<dbReference type="GO" id="GO:0016593">
    <property type="term" value="C:Cdc73/Paf1 complex"/>
    <property type="evidence" value="ECO:0007669"/>
    <property type="project" value="InterPro"/>
</dbReference>
<dbReference type="InterPro" id="IPR007149">
    <property type="entry name" value="Leo1"/>
</dbReference>
<organism evidence="2 3">
    <name type="scientific">Rhodotorula toruloides</name>
    <name type="common">Yeast</name>
    <name type="synonym">Rhodosporidium toruloides</name>
    <dbReference type="NCBI Taxonomy" id="5286"/>
    <lineage>
        <taxon>Eukaryota</taxon>
        <taxon>Fungi</taxon>
        <taxon>Dikarya</taxon>
        <taxon>Basidiomycota</taxon>
        <taxon>Pucciniomycotina</taxon>
        <taxon>Microbotryomycetes</taxon>
        <taxon>Sporidiobolales</taxon>
        <taxon>Sporidiobolaceae</taxon>
        <taxon>Rhodotorula</taxon>
    </lineage>
</organism>
<feature type="compositionally biased region" description="Acidic residues" evidence="1">
    <location>
        <begin position="440"/>
        <end position="453"/>
    </location>
</feature>
<feature type="compositionally biased region" description="Basic and acidic residues" evidence="1">
    <location>
        <begin position="392"/>
        <end position="422"/>
    </location>
</feature>
<dbReference type="Pfam" id="PF04004">
    <property type="entry name" value="Leo1"/>
    <property type="match status" value="1"/>
</dbReference>
<reference evidence="2 3" key="1">
    <citation type="submission" date="2019-07" db="EMBL/GenBank/DDBJ databases">
        <title>Rhodotorula toruloides NBRC10032 genome sequencing.</title>
        <authorList>
            <person name="Shida Y."/>
            <person name="Takaku H."/>
            <person name="Ogasawara W."/>
            <person name="Mori K."/>
        </authorList>
    </citation>
    <scope>NUCLEOTIDE SEQUENCE [LARGE SCALE GENOMIC DNA]</scope>
    <source>
        <strain evidence="2 3">NBRC10032</strain>
    </source>
</reference>
<protein>
    <submittedName>
        <fullName evidence="2">RNA polymerase-associated protein LEO1</fullName>
    </submittedName>
</protein>
<name>A0A511KEU8_RHOTO</name>
<feature type="region of interest" description="Disordered" evidence="1">
    <location>
        <begin position="1"/>
        <end position="150"/>
    </location>
</feature>
<dbReference type="AlphaFoldDB" id="A0A511KEU8"/>
<evidence type="ECO:0000313" key="2">
    <source>
        <dbReference type="EMBL" id="GEM08891.1"/>
    </source>
</evidence>
<dbReference type="GO" id="GO:0032968">
    <property type="term" value="P:positive regulation of transcription elongation by RNA polymerase II"/>
    <property type="evidence" value="ECO:0007669"/>
    <property type="project" value="TreeGrafter"/>
</dbReference>
<dbReference type="OrthoDB" id="20844at2759"/>
<gene>
    <name evidence="2" type="ORF">Rt10032_c06g2908</name>
</gene>
<dbReference type="PANTHER" id="PTHR23146">
    <property type="entry name" value="LEO1 PROTEIN"/>
    <property type="match status" value="1"/>
</dbReference>
<feature type="region of interest" description="Disordered" evidence="1">
    <location>
        <begin position="369"/>
        <end position="555"/>
    </location>
</feature>
<feature type="compositionally biased region" description="Low complexity" evidence="1">
    <location>
        <begin position="55"/>
        <end position="73"/>
    </location>
</feature>
<dbReference type="PANTHER" id="PTHR23146:SF0">
    <property type="entry name" value="RNA POLYMERASE-ASSOCIATED PROTEIN LEO1"/>
    <property type="match status" value="1"/>
</dbReference>
<sequence>MDPAVDTGFDEGVQEAPNAVNPTSLASDIYGSRIPPELYPSGAPEEPGAANQIPGQDAADVVAAAGADANAGVSQPDAVDELPVPPKEFTEAGGAGADAIDEDEDMDDDLFGDGGDDDEDDAMAQDRPAAQEEQQDAAKEQEADDGLTVEERARRKALEYEEEDYGGGVDDETAHQIITHDELIANIPLANLSVPAGGKVWHAKMPNFLQLKTTAFDEAKWSPEEEEVETESQGRPPLPDENTIRWRWTKDELGQVVKQSNARIVRWSDGSLSLQLGAELFDMSLSLDHSAVMTASAAAGLPVPPAINPVTAGLTASSFDVSRGHGLTYLTARHTYNGQLSEAQASVHGSMSFRPATLTSNTHKRLAGSIRGRLTDVDAKRKVKMQDLPAMDPERQRLEKEKAAQEKARKARKEAAKAEGGSRRSGGRRSKKATKIEGLDLSDEEDEGDEDEGAYGGYSRRSQPKRGKGGPLARDYSDDDDGFLAKSDEEMEVSGDEEEIEAVDAAAEREERRRKDRRKSRPETDSDEDDSGGKDEEEQAAAPKRRMVVESEEDE</sequence>
<dbReference type="GO" id="GO:1990269">
    <property type="term" value="F:RNA polymerase II C-terminal domain phosphoserine binding"/>
    <property type="evidence" value="ECO:0007669"/>
    <property type="project" value="TreeGrafter"/>
</dbReference>
<feature type="compositionally biased region" description="Acidic residues" evidence="1">
    <location>
        <begin position="489"/>
        <end position="502"/>
    </location>
</feature>